<protein>
    <recommendedName>
        <fullName evidence="1">Regulatory protein YycH domain-containing protein</fullName>
    </recommendedName>
</protein>
<dbReference type="InterPro" id="IPR009996">
    <property type="entry name" value="YycH"/>
</dbReference>
<dbReference type="STRING" id="402384.HM131_01430"/>
<dbReference type="Gene3D" id="3.30.310.160">
    <property type="entry name" value="YycH protein, domain 2"/>
    <property type="match status" value="1"/>
</dbReference>
<dbReference type="OrthoDB" id="2382185at2"/>
<proteinExistence type="predicted"/>
<dbReference type="Pfam" id="PF07435">
    <property type="entry name" value="YycH"/>
    <property type="match status" value="1"/>
</dbReference>
<name>A0A1W5ZQJ2_9BACI</name>
<dbReference type="EMBL" id="CP020772">
    <property type="protein sequence ID" value="ARI75564.1"/>
    <property type="molecule type" value="Genomic_DNA"/>
</dbReference>
<organism evidence="2 3">
    <name type="scientific">Halobacillus mangrovi</name>
    <dbReference type="NCBI Taxonomy" id="402384"/>
    <lineage>
        <taxon>Bacteria</taxon>
        <taxon>Bacillati</taxon>
        <taxon>Bacillota</taxon>
        <taxon>Bacilli</taxon>
        <taxon>Bacillales</taxon>
        <taxon>Bacillaceae</taxon>
        <taxon>Halobacillus</taxon>
    </lineage>
</organism>
<reference evidence="2 3" key="1">
    <citation type="submission" date="2017-04" db="EMBL/GenBank/DDBJ databases">
        <title>The whole genome sequencing and assembly of Halobacillus mangrovi strain.</title>
        <authorList>
            <person name="Lee S.-J."/>
            <person name="Park M.-K."/>
            <person name="Kim J.-Y."/>
            <person name="Lee Y.-J."/>
            <person name="Yi H."/>
            <person name="Bahn Y.-S."/>
            <person name="Kim J.F."/>
            <person name="Lee D.-W."/>
        </authorList>
    </citation>
    <scope>NUCLEOTIDE SEQUENCE [LARGE SCALE GENOMIC DNA]</scope>
    <source>
        <strain evidence="2 3">KTB 131</strain>
    </source>
</reference>
<dbReference type="Proteomes" id="UP000192527">
    <property type="component" value="Chromosome"/>
</dbReference>
<dbReference type="RefSeq" id="WP_085027218.1">
    <property type="nucleotide sequence ID" value="NZ_CP020772.1"/>
</dbReference>
<dbReference type="CDD" id="cd15787">
    <property type="entry name" value="YycH_N"/>
    <property type="match status" value="1"/>
</dbReference>
<evidence type="ECO:0000313" key="2">
    <source>
        <dbReference type="EMBL" id="ARI75564.1"/>
    </source>
</evidence>
<dbReference type="KEGG" id="hmn:HM131_01430"/>
<evidence type="ECO:0000313" key="3">
    <source>
        <dbReference type="Proteomes" id="UP000192527"/>
    </source>
</evidence>
<gene>
    <name evidence="2" type="ORF">HM131_01430</name>
</gene>
<keyword evidence="3" id="KW-1185">Reference proteome</keyword>
<feature type="domain" description="Regulatory protein YycH" evidence="1">
    <location>
        <begin position="4"/>
        <end position="441"/>
    </location>
</feature>
<dbReference type="InterPro" id="IPR042274">
    <property type="entry name" value="YycH/YycI_2"/>
</dbReference>
<accession>A0A1W5ZQJ2</accession>
<sequence length="451" mass="52231">MNIETMKSVILVILIAFSLLLTVALWNYQPNFNQADENKDIGPTTLEEAGGEQVEIQNLVEPAKVVYQTQGSYYSYADPNDRSQLYEQMKQWRLVNINDNPSPPELEEGDRAAEIIFPSKLPLEVLNHIFSIKEDLPEEDSVFDRIFVVHEHDSESVSPYMVYIMDTNEDENPTKVSASLTEEAATQLFNEVDNHEMVSHFRLDDWSGDTGDATQYNHIYLPADKNSYPTEVLQTNNVPLTPLQNFLFPASSTIRQSYSDSVDRRYVETFRVLDVYNDERLMKYQYKITNQSPYWTQYELFSKSVNDMNNHFGWTNPFRLENILANKDKVSYRMYYNGLPIYEEAGLSTISLKYEGSSIQEYIRPLVSFFPVPYENGEDSSVTIESGEEVISKIKEREIALEDIDDIQVGYKLTEQSMRLAYSLLPQWYIKIDGEWISLFSEEITQNKEVS</sequence>
<dbReference type="AlphaFoldDB" id="A0A1W5ZQJ2"/>
<evidence type="ECO:0000259" key="1">
    <source>
        <dbReference type="Pfam" id="PF07435"/>
    </source>
</evidence>